<dbReference type="InterPro" id="IPR035093">
    <property type="entry name" value="RelE/ParE_toxin_dom_sf"/>
</dbReference>
<gene>
    <name evidence="2" type="ORF">A2647_02445</name>
</gene>
<dbReference type="Pfam" id="PF15738">
    <property type="entry name" value="YafQ_toxin"/>
    <property type="match status" value="1"/>
</dbReference>
<name>A0A1F6V7U5_9BACT</name>
<dbReference type="InterPro" id="IPR004386">
    <property type="entry name" value="Toxin_YafQ-like"/>
</dbReference>
<dbReference type="NCBIfam" id="TIGR02385">
    <property type="entry name" value="RelE_StbE"/>
    <property type="match status" value="1"/>
</dbReference>
<evidence type="ECO:0000256" key="1">
    <source>
        <dbReference type="ARBA" id="ARBA00022649"/>
    </source>
</evidence>
<evidence type="ECO:0000313" key="3">
    <source>
        <dbReference type="Proteomes" id="UP000177370"/>
    </source>
</evidence>
<dbReference type="AlphaFoldDB" id="A0A1F6V7U5"/>
<protein>
    <recommendedName>
        <fullName evidence="4">Type II toxin-antitoxin system mRNA interferase toxin, RelE/StbE family</fullName>
    </recommendedName>
</protein>
<dbReference type="EMBL" id="MFTP01000013">
    <property type="protein sequence ID" value="OGI65723.1"/>
    <property type="molecule type" value="Genomic_DNA"/>
</dbReference>
<sequence>MLNIITDTKFKKSFKKKDKFVQNKTIERIRIFRKDPFNILLNNHSLEGEYKGKRSFNITGDYRIIFYYINEDTVCFIDIGTHSELYE</sequence>
<proteinExistence type="predicted"/>
<evidence type="ECO:0000313" key="2">
    <source>
        <dbReference type="EMBL" id="OGI65723.1"/>
    </source>
</evidence>
<organism evidence="2 3">
    <name type="scientific">Candidatus Nomurabacteria bacterium RIFCSPHIGHO2_01_FULL_40_24b</name>
    <dbReference type="NCBI Taxonomy" id="1801739"/>
    <lineage>
        <taxon>Bacteria</taxon>
        <taxon>Candidatus Nomuraibacteriota</taxon>
    </lineage>
</organism>
<reference evidence="2 3" key="1">
    <citation type="journal article" date="2016" name="Nat. Commun.">
        <title>Thousands of microbial genomes shed light on interconnected biogeochemical processes in an aquifer system.</title>
        <authorList>
            <person name="Anantharaman K."/>
            <person name="Brown C.T."/>
            <person name="Hug L.A."/>
            <person name="Sharon I."/>
            <person name="Castelle C.J."/>
            <person name="Probst A.J."/>
            <person name="Thomas B.C."/>
            <person name="Singh A."/>
            <person name="Wilkins M.J."/>
            <person name="Karaoz U."/>
            <person name="Brodie E.L."/>
            <person name="Williams K.H."/>
            <person name="Hubbard S.S."/>
            <person name="Banfield J.F."/>
        </authorList>
    </citation>
    <scope>NUCLEOTIDE SEQUENCE [LARGE SCALE GENOMIC DNA]</scope>
</reference>
<dbReference type="SUPFAM" id="SSF143011">
    <property type="entry name" value="RelE-like"/>
    <property type="match status" value="1"/>
</dbReference>
<accession>A0A1F6V7U5</accession>
<evidence type="ECO:0008006" key="4">
    <source>
        <dbReference type="Google" id="ProtNLM"/>
    </source>
</evidence>
<dbReference type="Proteomes" id="UP000177370">
    <property type="component" value="Unassembled WGS sequence"/>
</dbReference>
<keyword evidence="1" id="KW-1277">Toxin-antitoxin system</keyword>
<dbReference type="InterPro" id="IPR007712">
    <property type="entry name" value="RelE/ParE_toxin"/>
</dbReference>
<comment type="caution">
    <text evidence="2">The sequence shown here is derived from an EMBL/GenBank/DDBJ whole genome shotgun (WGS) entry which is preliminary data.</text>
</comment>
<dbReference type="Gene3D" id="3.30.2310.20">
    <property type="entry name" value="RelE-like"/>
    <property type="match status" value="1"/>
</dbReference>